<dbReference type="InterPro" id="IPR003812">
    <property type="entry name" value="Fido"/>
</dbReference>
<feature type="domain" description="Fido" evidence="1">
    <location>
        <begin position="1"/>
        <end position="64"/>
    </location>
</feature>
<dbReference type="Gene3D" id="1.10.3290.10">
    <property type="entry name" value="Fido-like domain"/>
    <property type="match status" value="1"/>
</dbReference>
<reference evidence="2 3" key="1">
    <citation type="journal article" date="2016" name="Nat. Commun.">
        <title>Thousands of microbial genomes shed light on interconnected biogeochemical processes in an aquifer system.</title>
        <authorList>
            <person name="Anantharaman K."/>
            <person name="Brown C.T."/>
            <person name="Hug L.A."/>
            <person name="Sharon I."/>
            <person name="Castelle C.J."/>
            <person name="Probst A.J."/>
            <person name="Thomas B.C."/>
            <person name="Singh A."/>
            <person name="Wilkins M.J."/>
            <person name="Karaoz U."/>
            <person name="Brodie E.L."/>
            <person name="Williams K.H."/>
            <person name="Hubbard S.S."/>
            <person name="Banfield J.F."/>
        </authorList>
    </citation>
    <scope>NUCLEOTIDE SEQUENCE [LARGE SCALE GENOMIC DNA]</scope>
</reference>
<evidence type="ECO:0000313" key="3">
    <source>
        <dbReference type="Proteomes" id="UP000176803"/>
    </source>
</evidence>
<dbReference type="Proteomes" id="UP000176803">
    <property type="component" value="Unassembled WGS sequence"/>
</dbReference>
<gene>
    <name evidence="2" type="ORF">A3F03_04420</name>
</gene>
<dbReference type="Pfam" id="PF02661">
    <property type="entry name" value="Fic"/>
    <property type="match status" value="1"/>
</dbReference>
<sequence>MIAYIQPYTDGNKRTARMLTNAVLLGSDLYPLSYRSVNEDEFKKALIVFYEQGSICEIKRLFIQQVQFANETYFR</sequence>
<dbReference type="EMBL" id="MGAC01000044">
    <property type="protein sequence ID" value="OGK37329.1"/>
    <property type="molecule type" value="Genomic_DNA"/>
</dbReference>
<comment type="caution">
    <text evidence="2">The sequence shown here is derived from an EMBL/GenBank/DDBJ whole genome shotgun (WGS) entry which is preliminary data.</text>
</comment>
<evidence type="ECO:0000313" key="2">
    <source>
        <dbReference type="EMBL" id="OGK37329.1"/>
    </source>
</evidence>
<proteinExistence type="predicted"/>
<name>A0A1F7I1S5_9BACT</name>
<dbReference type="SUPFAM" id="SSF140931">
    <property type="entry name" value="Fic-like"/>
    <property type="match status" value="1"/>
</dbReference>
<accession>A0A1F7I1S5</accession>
<dbReference type="PROSITE" id="PS51459">
    <property type="entry name" value="FIDO"/>
    <property type="match status" value="1"/>
</dbReference>
<dbReference type="AlphaFoldDB" id="A0A1F7I1S5"/>
<evidence type="ECO:0000259" key="1">
    <source>
        <dbReference type="PROSITE" id="PS51459"/>
    </source>
</evidence>
<organism evidence="2 3">
    <name type="scientific">Candidatus Roizmanbacteria bacterium RIFCSPHIGHO2_12_FULL_41_11</name>
    <dbReference type="NCBI Taxonomy" id="1802052"/>
    <lineage>
        <taxon>Bacteria</taxon>
        <taxon>Candidatus Roizmaniibacteriota</taxon>
    </lineage>
</organism>
<protein>
    <recommendedName>
        <fullName evidence="1">Fido domain-containing protein</fullName>
    </recommendedName>
</protein>
<dbReference type="InterPro" id="IPR036597">
    <property type="entry name" value="Fido-like_dom_sf"/>
</dbReference>